<keyword evidence="3" id="KW-0547">Nucleotide-binding</keyword>
<keyword evidence="9" id="KW-0413">Isomerase</keyword>
<organism evidence="13 15">
    <name type="scientific">Tritrichomonas musculus</name>
    <dbReference type="NCBI Taxonomy" id="1915356"/>
    <lineage>
        <taxon>Eukaryota</taxon>
        <taxon>Metamonada</taxon>
        <taxon>Parabasalia</taxon>
        <taxon>Tritrichomonadida</taxon>
        <taxon>Tritrichomonadidae</taxon>
        <taxon>Tritrichomonas</taxon>
    </lineage>
</organism>
<accession>A0ABR2GJQ2</accession>
<evidence type="ECO:0000256" key="10">
    <source>
        <dbReference type="ARBA" id="ARBA00023242"/>
    </source>
</evidence>
<feature type="compositionally biased region" description="Low complexity" evidence="11">
    <location>
        <begin position="842"/>
        <end position="859"/>
    </location>
</feature>
<dbReference type="EMBL" id="JAPFFF010000006">
    <property type="protein sequence ID" value="KAK8887596.1"/>
    <property type="molecule type" value="Genomic_DNA"/>
</dbReference>
<dbReference type="EMBL" id="JAPFFF010000488">
    <property type="protein sequence ID" value="KAK8834144.1"/>
    <property type="molecule type" value="Genomic_DNA"/>
</dbReference>
<dbReference type="PROSITE" id="PS00690">
    <property type="entry name" value="DEAH_ATP_HELICASE"/>
    <property type="match status" value="1"/>
</dbReference>
<dbReference type="InterPro" id="IPR010614">
    <property type="entry name" value="RAD3-like_helicase_DEAD"/>
</dbReference>
<keyword evidence="6" id="KW-0067">ATP-binding</keyword>
<dbReference type="SMART" id="SM00488">
    <property type="entry name" value="DEXDc2"/>
    <property type="match status" value="1"/>
</dbReference>
<proteinExistence type="predicted"/>
<evidence type="ECO:0000256" key="11">
    <source>
        <dbReference type="SAM" id="MobiDB-lite"/>
    </source>
</evidence>
<feature type="domain" description="Helicase ATP-binding" evidence="12">
    <location>
        <begin position="15"/>
        <end position="285"/>
    </location>
</feature>
<dbReference type="InterPro" id="IPR027417">
    <property type="entry name" value="P-loop_NTPase"/>
</dbReference>
<keyword evidence="15" id="KW-1185">Reference proteome</keyword>
<keyword evidence="5" id="KW-0347">Helicase</keyword>
<evidence type="ECO:0000256" key="4">
    <source>
        <dbReference type="ARBA" id="ARBA00022801"/>
    </source>
</evidence>
<evidence type="ECO:0000256" key="3">
    <source>
        <dbReference type="ARBA" id="ARBA00022741"/>
    </source>
</evidence>
<dbReference type="Proteomes" id="UP001470230">
    <property type="component" value="Unassembled WGS sequence"/>
</dbReference>
<evidence type="ECO:0000256" key="1">
    <source>
        <dbReference type="ARBA" id="ARBA00004123"/>
    </source>
</evidence>
<keyword evidence="7" id="KW-0408">Iron</keyword>
<keyword evidence="4" id="KW-0378">Hydrolase</keyword>
<dbReference type="Pfam" id="PF13307">
    <property type="entry name" value="Helicase_C_2"/>
    <property type="match status" value="1"/>
</dbReference>
<evidence type="ECO:0000256" key="7">
    <source>
        <dbReference type="ARBA" id="ARBA00023004"/>
    </source>
</evidence>
<evidence type="ECO:0000313" key="13">
    <source>
        <dbReference type="EMBL" id="KAK8834144.1"/>
    </source>
</evidence>
<dbReference type="PANTHER" id="PTHR11472:SF47">
    <property type="entry name" value="FANCONI ANEMIA GROUP J PROTEIN"/>
    <property type="match status" value="1"/>
</dbReference>
<comment type="caution">
    <text evidence="13">The sequence shown here is derived from an EMBL/GenBank/DDBJ whole genome shotgun (WGS) entry which is preliminary data.</text>
</comment>
<dbReference type="NCBIfam" id="TIGR00604">
    <property type="entry name" value="rad3"/>
    <property type="match status" value="1"/>
</dbReference>
<keyword evidence="2" id="KW-0479">Metal-binding</keyword>
<dbReference type="SMART" id="SM00491">
    <property type="entry name" value="HELICc2"/>
    <property type="match status" value="1"/>
</dbReference>
<evidence type="ECO:0000256" key="6">
    <source>
        <dbReference type="ARBA" id="ARBA00022840"/>
    </source>
</evidence>
<evidence type="ECO:0000256" key="2">
    <source>
        <dbReference type="ARBA" id="ARBA00022723"/>
    </source>
</evidence>
<dbReference type="InterPro" id="IPR002464">
    <property type="entry name" value="DNA/RNA_helicase_DEAH_CS"/>
</dbReference>
<evidence type="ECO:0000256" key="5">
    <source>
        <dbReference type="ARBA" id="ARBA00022806"/>
    </source>
</evidence>
<reference evidence="13 15" key="1">
    <citation type="submission" date="2024-04" db="EMBL/GenBank/DDBJ databases">
        <title>Tritrichomonas musculus Genome.</title>
        <authorList>
            <person name="Alves-Ferreira E."/>
            <person name="Grigg M."/>
            <person name="Lorenzi H."/>
            <person name="Galac M."/>
        </authorList>
    </citation>
    <scope>NUCLEOTIDE SEQUENCE [LARGE SCALE GENOMIC DNA]</scope>
    <source>
        <strain evidence="13 15">EAF2021</strain>
    </source>
</reference>
<dbReference type="InterPro" id="IPR013020">
    <property type="entry name" value="Rad3/Chl1-like"/>
</dbReference>
<dbReference type="SUPFAM" id="SSF52540">
    <property type="entry name" value="P-loop containing nucleoside triphosphate hydrolases"/>
    <property type="match status" value="1"/>
</dbReference>
<keyword evidence="10" id="KW-0539">Nucleus</keyword>
<dbReference type="InterPro" id="IPR006554">
    <property type="entry name" value="Helicase-like_DEXD_c2"/>
</dbReference>
<evidence type="ECO:0000313" key="15">
    <source>
        <dbReference type="Proteomes" id="UP001470230"/>
    </source>
</evidence>
<dbReference type="InterPro" id="IPR006555">
    <property type="entry name" value="ATP-dep_Helicase_C"/>
</dbReference>
<sequence>MSSDVECYPITLFGHITIYFPYKNPYPAQRAIMANACRAFSRQENALLESPTGTGKSLALLASALAYQKSEFEKQPLEDILNSENIEHSPSQGQVRVFYTSRTHQQLNQVVAEFKRLNYKPRMSFLASRTNLCLYEPVATSNNVDYQCRSQRNNCPYAECGKIIPEDLQSEKFDIEDLKNYCREHVRCPFMITREMAKEAQLIFCPYNYIIDHQVREQLKLDLRNSIVIFDEAHNIEDTCRETAKFTIKRSEIETIQKEMIQAINSPSEKNEWLSMIKDPLKEVLKILQMIIEWMGVKRNSRKNTETYLIEKDTFMMFNGWGLTSFAWPQISEHIKILIRPDKKTKSRLPDRLVLPLTKLYGTLVLIFQNNQDNLSDFDVVFNPGDKENNDELTFLCMNPSIVFKPIADQSHCVILSSGTMSPLQSFALELGVKFNVNLSVHHIIDKSQVAAFTISNNLDNSLKFKTSFKNMQENQTEMFKSLGFLLERFLKVIPDGCLLFVQSHNILKQLIKTWRDTKILNRLNEIKPLYYEDKSLNIKKQIEDYKNNVKSGCEGFFIGVCKGQLSEGIDFTDSQARAVFVFGIPYPSWNSPEVKLKIDYNDAHSSGYSNIQLMKGNEWYESQAKRALFQAIGRCIRHKNDYGAIILIDERYSTMISSFPKWVQESYSQAPSADSIINHLNVFYKKMRDKFPVSAGTSLNVNYPLTLVCSNENCNKKAFELYKLNVKATLMIERNGFLSLIKANEPSKCVLVSEGSIKDCFAMQDEPKFFLEDENAYRLVSCNCGNVFGACVSSVCKTDSIFLNSMWLIPSSLIVQQGPNQLPLMKVMKLDDENNNDNKESNNSTSSSQQQTTQNNNT</sequence>
<keyword evidence="8" id="KW-0411">Iron-sulfur</keyword>
<dbReference type="Pfam" id="PF06733">
    <property type="entry name" value="DEAD_2"/>
    <property type="match status" value="1"/>
</dbReference>
<dbReference type="SMART" id="SM00487">
    <property type="entry name" value="DEXDc"/>
    <property type="match status" value="1"/>
</dbReference>
<protein>
    <recommendedName>
        <fullName evidence="12">Helicase ATP-binding domain-containing protein</fullName>
    </recommendedName>
</protein>
<dbReference type="PANTHER" id="PTHR11472">
    <property type="entry name" value="DNA REPAIR DEAD HELICASE RAD3/XP-D SUBFAMILY MEMBER"/>
    <property type="match status" value="1"/>
</dbReference>
<dbReference type="InterPro" id="IPR045028">
    <property type="entry name" value="DinG/Rad3-like"/>
</dbReference>
<feature type="region of interest" description="Disordered" evidence="11">
    <location>
        <begin position="833"/>
        <end position="859"/>
    </location>
</feature>
<evidence type="ECO:0000256" key="9">
    <source>
        <dbReference type="ARBA" id="ARBA00023235"/>
    </source>
</evidence>
<name>A0ABR2GJQ2_9EUKA</name>
<dbReference type="Gene3D" id="3.40.50.300">
    <property type="entry name" value="P-loop containing nucleotide triphosphate hydrolases"/>
    <property type="match status" value="2"/>
</dbReference>
<dbReference type="InterPro" id="IPR014013">
    <property type="entry name" value="Helic_SF1/SF2_ATP-bd_DinG/Rad3"/>
</dbReference>
<evidence type="ECO:0000259" key="12">
    <source>
        <dbReference type="PROSITE" id="PS51193"/>
    </source>
</evidence>
<evidence type="ECO:0000313" key="14">
    <source>
        <dbReference type="EMBL" id="KAK8887596.1"/>
    </source>
</evidence>
<gene>
    <name evidence="13" type="ORF">M9Y10_033271</name>
    <name evidence="14" type="ORF">M9Y10_038646</name>
</gene>
<comment type="subcellular location">
    <subcellularLocation>
        <location evidence="1">Nucleus</location>
    </subcellularLocation>
</comment>
<evidence type="ECO:0000256" key="8">
    <source>
        <dbReference type="ARBA" id="ARBA00023014"/>
    </source>
</evidence>
<dbReference type="PROSITE" id="PS51193">
    <property type="entry name" value="HELICASE_ATP_BIND_2"/>
    <property type="match status" value="1"/>
</dbReference>
<dbReference type="InterPro" id="IPR014001">
    <property type="entry name" value="Helicase_ATP-bd"/>
</dbReference>